<keyword evidence="1" id="KW-0472">Membrane</keyword>
<dbReference type="AlphaFoldDB" id="A7B8I2"/>
<feature type="transmembrane region" description="Helical" evidence="1">
    <location>
        <begin position="31"/>
        <end position="56"/>
    </location>
</feature>
<feature type="transmembrane region" description="Helical" evidence="1">
    <location>
        <begin position="86"/>
        <end position="107"/>
    </location>
</feature>
<dbReference type="eggNOG" id="ENOG502Z9PX">
    <property type="taxonomic scope" value="Bacteria"/>
</dbReference>
<gene>
    <name evidence="2" type="ORF">RUMGNA_03904</name>
</gene>
<evidence type="ECO:0000256" key="1">
    <source>
        <dbReference type="SAM" id="Phobius"/>
    </source>
</evidence>
<keyword evidence="1" id="KW-0812">Transmembrane</keyword>
<protein>
    <submittedName>
        <fullName evidence="2">Uncharacterized protein</fullName>
    </submittedName>
</protein>
<dbReference type="Proteomes" id="UP000004410">
    <property type="component" value="Unassembled WGS sequence"/>
</dbReference>
<dbReference type="InterPro" id="IPR046690">
    <property type="entry name" value="DUF6560"/>
</dbReference>
<feature type="transmembrane region" description="Helical" evidence="1">
    <location>
        <begin position="113"/>
        <end position="133"/>
    </location>
</feature>
<keyword evidence="1" id="KW-1133">Transmembrane helix</keyword>
<proteinExistence type="predicted"/>
<reference evidence="2 3" key="1">
    <citation type="submission" date="2007-04" db="EMBL/GenBank/DDBJ databases">
        <authorList>
            <person name="Fulton L."/>
            <person name="Clifton S."/>
            <person name="Fulton B."/>
            <person name="Xu J."/>
            <person name="Minx P."/>
            <person name="Pepin K.H."/>
            <person name="Johnson M."/>
            <person name="Thiruvilangam P."/>
            <person name="Bhonagiri V."/>
            <person name="Nash W.E."/>
            <person name="Mardis E.R."/>
            <person name="Wilson R.K."/>
        </authorList>
    </citation>
    <scope>NUCLEOTIDE SEQUENCE [LARGE SCALE GENOMIC DNA]</scope>
    <source>
        <strain evidence="2 3">ATCC 29149</strain>
    </source>
</reference>
<evidence type="ECO:0000313" key="3">
    <source>
        <dbReference type="Proteomes" id="UP000004410"/>
    </source>
</evidence>
<organism evidence="2 3">
    <name type="scientific">Mediterraneibacter gnavus (strain ATCC 29149 / DSM 114966 / JCM 6515 / VPI C7-9)</name>
    <name type="common">Ruminococcus gnavus</name>
    <dbReference type="NCBI Taxonomy" id="411470"/>
    <lineage>
        <taxon>Bacteria</taxon>
        <taxon>Bacillati</taxon>
        <taxon>Bacillota</taxon>
        <taxon>Clostridia</taxon>
        <taxon>Lachnospirales</taxon>
        <taxon>Lachnospiraceae</taxon>
        <taxon>Mediterraneibacter</taxon>
    </lineage>
</organism>
<sequence>MRYEKLRFLILDFKQSFLYSWNYGGQKMNDFLRMCLNIITQIGPYLVVLLLLKYLVNLQQKRAKEREEEQKKGIIRTHYTIKTEKTLTIIFVFGILFTGGCTVASAIQQDDIFPPLVFGIAFVVFFIGSLNMIMWKLEVDEDEITWRSTFGRKRTFHFEDITYCERRKGSMRVYVNGEKLFTIDSNIDKEEFMEDIKRRRIPVKSYWANQHKKNRK</sequence>
<accession>A7B8I2</accession>
<dbReference type="PaxDb" id="411470-RUMGNA_03904"/>
<evidence type="ECO:0000313" key="2">
    <source>
        <dbReference type="EMBL" id="EDN75774.1"/>
    </source>
</evidence>
<dbReference type="EMBL" id="AAYG02000037">
    <property type="protein sequence ID" value="EDN75774.1"/>
    <property type="molecule type" value="Genomic_DNA"/>
</dbReference>
<dbReference type="Pfam" id="PF20197">
    <property type="entry name" value="DUF6560"/>
    <property type="match status" value="1"/>
</dbReference>
<name>A7B8I2_MEDG7</name>
<reference evidence="2 3" key="2">
    <citation type="submission" date="2007-06" db="EMBL/GenBank/DDBJ databases">
        <title>Draft genome sequence of Ruminococcus gnavus (ATCC 29149).</title>
        <authorList>
            <person name="Sudarsanam P."/>
            <person name="Ley R."/>
            <person name="Guruge J."/>
            <person name="Turnbaugh P.J."/>
            <person name="Mahowald M."/>
            <person name="Liep D."/>
            <person name="Gordon J."/>
        </authorList>
    </citation>
    <scope>NUCLEOTIDE SEQUENCE [LARGE SCALE GENOMIC DNA]</scope>
    <source>
        <strain evidence="2 3">ATCC 29149</strain>
    </source>
</reference>
<comment type="caution">
    <text evidence="2">The sequence shown here is derived from an EMBL/GenBank/DDBJ whole genome shotgun (WGS) entry which is preliminary data.</text>
</comment>